<dbReference type="AlphaFoldDB" id="A0A1F4T9F1"/>
<dbReference type="Proteomes" id="UP000178951">
    <property type="component" value="Unassembled WGS sequence"/>
</dbReference>
<protein>
    <recommendedName>
        <fullName evidence="5">Porin domain-containing protein</fullName>
    </recommendedName>
</protein>
<evidence type="ECO:0008006" key="5">
    <source>
        <dbReference type="Google" id="ProtNLM"/>
    </source>
</evidence>
<keyword evidence="2" id="KW-0732">Signal</keyword>
<evidence type="ECO:0000313" key="4">
    <source>
        <dbReference type="Proteomes" id="UP000178951"/>
    </source>
</evidence>
<dbReference type="EMBL" id="MEUF01000093">
    <property type="protein sequence ID" value="OGC29412.1"/>
    <property type="molecule type" value="Genomic_DNA"/>
</dbReference>
<reference evidence="3 4" key="1">
    <citation type="journal article" date="2016" name="Nat. Commun.">
        <title>Thousands of microbial genomes shed light on interconnected biogeochemical processes in an aquifer system.</title>
        <authorList>
            <person name="Anantharaman K."/>
            <person name="Brown C.T."/>
            <person name="Hug L.A."/>
            <person name="Sharon I."/>
            <person name="Castelle C.J."/>
            <person name="Probst A.J."/>
            <person name="Thomas B.C."/>
            <person name="Singh A."/>
            <person name="Wilkins M.J."/>
            <person name="Karaoz U."/>
            <person name="Brodie E.L."/>
            <person name="Williams K.H."/>
            <person name="Hubbard S.S."/>
            <person name="Banfield J.F."/>
        </authorList>
    </citation>
    <scope>NUCLEOTIDE SEQUENCE [LARGE SCALE GENOMIC DNA]</scope>
</reference>
<comment type="caution">
    <text evidence="3">The sequence shown here is derived from an EMBL/GenBank/DDBJ whole genome shotgun (WGS) entry which is preliminary data.</text>
</comment>
<dbReference type="STRING" id="1802583.A2311_06735"/>
<feature type="signal peptide" evidence="2">
    <location>
        <begin position="1"/>
        <end position="21"/>
    </location>
</feature>
<evidence type="ECO:0000256" key="1">
    <source>
        <dbReference type="SAM" id="Coils"/>
    </source>
</evidence>
<organism evidence="3 4">
    <name type="scientific">candidate division WOR-1 bacterium RIFOXYB2_FULL_48_7</name>
    <dbReference type="NCBI Taxonomy" id="1802583"/>
    <lineage>
        <taxon>Bacteria</taxon>
        <taxon>Bacillati</taxon>
        <taxon>Saganbacteria</taxon>
    </lineage>
</organism>
<sequence>MKNKVVVAIFLLMFLASVAGAAKEVKKAGPAKKPIAKKVVKPVIKEVKPVVAAGVDLSEQLSDMKEETNKALADLKGQLDKVKNDNKDAKVGGVIFFQWQKYLANGTAVNVNNFDVTRAYLDIKKKLDMGAAARLTLDVARITGAARQNLFDYLKYAYVEIPVNVSSVQVVPFDLTAKIGLQQTVWIDWADKILNLRYVAKSLVDNEGVMSSADFGLGALGRLSLQGLPEVDYQATVLNGTGYATNESDSGKALAIRVNSTVYDDQLFGKVTLGAFINIESLNASLNYSASNKQGGAMLALKGDAGVINYEYLTGSKSNKEISGSSLGLVYNLAGLSSLLANLSAFYRADNYDSDTSSAGSSDKQKSFYGLNYDYGKDLRFSANIQTAKAGTAAETKIFYLQSSIGL</sequence>
<proteinExistence type="predicted"/>
<feature type="coiled-coil region" evidence="1">
    <location>
        <begin position="58"/>
        <end position="92"/>
    </location>
</feature>
<keyword evidence="1" id="KW-0175">Coiled coil</keyword>
<gene>
    <name evidence="3" type="ORF">A2311_06735</name>
</gene>
<evidence type="ECO:0000256" key="2">
    <source>
        <dbReference type="SAM" id="SignalP"/>
    </source>
</evidence>
<feature type="chain" id="PRO_5009514578" description="Porin domain-containing protein" evidence="2">
    <location>
        <begin position="22"/>
        <end position="407"/>
    </location>
</feature>
<accession>A0A1F4T9F1</accession>
<evidence type="ECO:0000313" key="3">
    <source>
        <dbReference type="EMBL" id="OGC29412.1"/>
    </source>
</evidence>
<name>A0A1F4T9F1_UNCSA</name>